<name>S8AYG7_PENO1</name>
<sequence length="328" mass="36699">MASIAFPQHAKSLTLSTGHQYSYVHVPAFAPTKPTVLFLHGFPSSCYDWRHQIVYFQSHGYGIIAPDLLGYGGTSKPTSPEEYRAKKMAAEIVEILDHEHLGQAHAVSHDTGSILLSRLANYFPQRLLSCTFLSVPYSKPGQHFDLDAVNAMTKNLFGKEQFGYLKLFVSQGAGEMIEQHHDSFVNLFYPGDPSLWKDHLGPLGALESWLRADRHGPKAPYITDEERHVHRQIMQGSYRSALQWYHVLVNNLNEEDETVLDLPAAKLTVPTLMVSPVQVEGAQPDMDATACQEAALFTAKKVSASGHWLQLEARDEVNVALEEFWNSL</sequence>
<evidence type="ECO:0000259" key="1">
    <source>
        <dbReference type="Pfam" id="PF00561"/>
    </source>
</evidence>
<dbReference type="Proteomes" id="UP000019376">
    <property type="component" value="Unassembled WGS sequence"/>
</dbReference>
<dbReference type="eggNOG" id="KOG4178">
    <property type="taxonomic scope" value="Eukaryota"/>
</dbReference>
<dbReference type="PRINTS" id="PR00412">
    <property type="entry name" value="EPOXHYDRLASE"/>
</dbReference>
<reference evidence="2 3" key="1">
    <citation type="journal article" date="2013" name="PLoS ONE">
        <title>Genomic and secretomic analyses reveal unique features of the lignocellulolytic enzyme system of Penicillium decumbens.</title>
        <authorList>
            <person name="Liu G."/>
            <person name="Zhang L."/>
            <person name="Wei X."/>
            <person name="Zou G."/>
            <person name="Qin Y."/>
            <person name="Ma L."/>
            <person name="Li J."/>
            <person name="Zheng H."/>
            <person name="Wang S."/>
            <person name="Wang C."/>
            <person name="Xun L."/>
            <person name="Zhao G.-P."/>
            <person name="Zhou Z."/>
            <person name="Qu Y."/>
        </authorList>
    </citation>
    <scope>NUCLEOTIDE SEQUENCE [LARGE SCALE GENOMIC DNA]</scope>
    <source>
        <strain evidence="3">114-2 / CGMCC 5302</strain>
    </source>
</reference>
<dbReference type="InterPro" id="IPR000073">
    <property type="entry name" value="AB_hydrolase_1"/>
</dbReference>
<dbReference type="STRING" id="933388.S8AYG7"/>
<dbReference type="AlphaFoldDB" id="S8AYG7"/>
<feature type="domain" description="AB hydrolase-1" evidence="1">
    <location>
        <begin position="34"/>
        <end position="146"/>
    </location>
</feature>
<dbReference type="HOGENOM" id="CLU_020336_7_0_1"/>
<dbReference type="GO" id="GO:0072330">
    <property type="term" value="P:monocarboxylic acid biosynthetic process"/>
    <property type="evidence" value="ECO:0007669"/>
    <property type="project" value="UniProtKB-ARBA"/>
</dbReference>
<organism evidence="2 3">
    <name type="scientific">Penicillium oxalicum (strain 114-2 / CGMCC 5302)</name>
    <name type="common">Penicillium decumbens</name>
    <dbReference type="NCBI Taxonomy" id="933388"/>
    <lineage>
        <taxon>Eukaryota</taxon>
        <taxon>Fungi</taxon>
        <taxon>Dikarya</taxon>
        <taxon>Ascomycota</taxon>
        <taxon>Pezizomycotina</taxon>
        <taxon>Eurotiomycetes</taxon>
        <taxon>Eurotiomycetidae</taxon>
        <taxon>Eurotiales</taxon>
        <taxon>Aspergillaceae</taxon>
        <taxon>Penicillium</taxon>
    </lineage>
</organism>
<dbReference type="SUPFAM" id="SSF53474">
    <property type="entry name" value="alpha/beta-Hydrolases"/>
    <property type="match status" value="1"/>
</dbReference>
<accession>S8AYG7</accession>
<keyword evidence="3" id="KW-1185">Reference proteome</keyword>
<dbReference type="PhylomeDB" id="S8AYG7"/>
<dbReference type="PANTHER" id="PTHR43798">
    <property type="entry name" value="MONOACYLGLYCEROL LIPASE"/>
    <property type="match status" value="1"/>
</dbReference>
<dbReference type="GO" id="GO:0016020">
    <property type="term" value="C:membrane"/>
    <property type="evidence" value="ECO:0007669"/>
    <property type="project" value="TreeGrafter"/>
</dbReference>
<dbReference type="EMBL" id="KB644413">
    <property type="protein sequence ID" value="EPS31413.1"/>
    <property type="molecule type" value="Genomic_DNA"/>
</dbReference>
<gene>
    <name evidence="2" type="ORF">PDE_06368</name>
</gene>
<protein>
    <recommendedName>
        <fullName evidence="1">AB hydrolase-1 domain-containing protein</fullName>
    </recommendedName>
</protein>
<dbReference type="Pfam" id="PF00561">
    <property type="entry name" value="Abhydrolase_1"/>
    <property type="match status" value="1"/>
</dbReference>
<evidence type="ECO:0000313" key="3">
    <source>
        <dbReference type="Proteomes" id="UP000019376"/>
    </source>
</evidence>
<dbReference type="GO" id="GO:0017000">
    <property type="term" value="P:antibiotic biosynthetic process"/>
    <property type="evidence" value="ECO:0007669"/>
    <property type="project" value="UniProtKB-ARBA"/>
</dbReference>
<dbReference type="GO" id="GO:0046464">
    <property type="term" value="P:acylglycerol catabolic process"/>
    <property type="evidence" value="ECO:0007669"/>
    <property type="project" value="TreeGrafter"/>
</dbReference>
<dbReference type="InterPro" id="IPR000639">
    <property type="entry name" value="Epox_hydrolase-like"/>
</dbReference>
<dbReference type="GO" id="GO:0047372">
    <property type="term" value="F:monoacylglycerol lipase activity"/>
    <property type="evidence" value="ECO:0007669"/>
    <property type="project" value="TreeGrafter"/>
</dbReference>
<evidence type="ECO:0000313" key="2">
    <source>
        <dbReference type="EMBL" id="EPS31413.1"/>
    </source>
</evidence>
<dbReference type="PANTHER" id="PTHR43798:SF33">
    <property type="entry name" value="HYDROLASE, PUTATIVE (AFU_ORTHOLOGUE AFUA_2G14860)-RELATED"/>
    <property type="match status" value="1"/>
</dbReference>
<proteinExistence type="predicted"/>
<dbReference type="Gene3D" id="3.40.50.1820">
    <property type="entry name" value="alpha/beta hydrolase"/>
    <property type="match status" value="1"/>
</dbReference>
<dbReference type="InterPro" id="IPR050266">
    <property type="entry name" value="AB_hydrolase_sf"/>
</dbReference>
<dbReference type="OrthoDB" id="284184at2759"/>
<dbReference type="InterPro" id="IPR029058">
    <property type="entry name" value="AB_hydrolase_fold"/>
</dbReference>